<keyword evidence="3" id="KW-1185">Reference proteome</keyword>
<sequence>MPRRPVATCLPVLLLLAGCASTARDTAALDRYPGIKEQIISYYGNNASEQNQSCTGVEMTDITRATTLADTPQELILAIQYYWDVPDEQSQRGSVPCEGFATRNVTFTKSGGGLTLQTMSGTRP</sequence>
<keyword evidence="1" id="KW-0732">Signal</keyword>
<evidence type="ECO:0008006" key="4">
    <source>
        <dbReference type="Google" id="ProtNLM"/>
    </source>
</evidence>
<dbReference type="Proteomes" id="UP001301140">
    <property type="component" value="Unassembled WGS sequence"/>
</dbReference>
<evidence type="ECO:0000313" key="3">
    <source>
        <dbReference type="Proteomes" id="UP001301140"/>
    </source>
</evidence>
<reference evidence="2 3" key="1">
    <citation type="submission" date="2023-03" db="EMBL/GenBank/DDBJ databases">
        <title>YIM 152171 draft genome.</title>
        <authorList>
            <person name="Yang Z."/>
        </authorList>
    </citation>
    <scope>NUCLEOTIDE SEQUENCE [LARGE SCALE GENOMIC DNA]</scope>
    <source>
        <strain evidence="2 3">YIM 152171</strain>
    </source>
</reference>
<accession>A0AAP3UZK6</accession>
<feature type="chain" id="PRO_5042839270" description="Lipoprotein" evidence="1">
    <location>
        <begin position="24"/>
        <end position="124"/>
    </location>
</feature>
<organism evidence="2 3">
    <name type="scientific">Marinimicrococcus flavescens</name>
    <dbReference type="NCBI Taxonomy" id="3031815"/>
    <lineage>
        <taxon>Bacteria</taxon>
        <taxon>Pseudomonadati</taxon>
        <taxon>Pseudomonadota</taxon>
        <taxon>Alphaproteobacteria</taxon>
        <taxon>Geminicoccales</taxon>
        <taxon>Geminicoccaceae</taxon>
        <taxon>Marinimicrococcus</taxon>
    </lineage>
</organism>
<dbReference type="RefSeq" id="WP_327787352.1">
    <property type="nucleotide sequence ID" value="NZ_JARGEQ010000006.1"/>
</dbReference>
<dbReference type="AlphaFoldDB" id="A0AAP3UZK6"/>
<gene>
    <name evidence="2" type="ORF">PZ740_00930</name>
</gene>
<proteinExistence type="predicted"/>
<dbReference type="PROSITE" id="PS51257">
    <property type="entry name" value="PROKAR_LIPOPROTEIN"/>
    <property type="match status" value="1"/>
</dbReference>
<protein>
    <recommendedName>
        <fullName evidence="4">Lipoprotein</fullName>
    </recommendedName>
</protein>
<name>A0AAP3UZK6_9PROT</name>
<evidence type="ECO:0000313" key="2">
    <source>
        <dbReference type="EMBL" id="MDF1584944.1"/>
    </source>
</evidence>
<evidence type="ECO:0000256" key="1">
    <source>
        <dbReference type="SAM" id="SignalP"/>
    </source>
</evidence>
<dbReference type="EMBL" id="JARGEQ010000006">
    <property type="protein sequence ID" value="MDF1584944.1"/>
    <property type="molecule type" value="Genomic_DNA"/>
</dbReference>
<comment type="caution">
    <text evidence="2">The sequence shown here is derived from an EMBL/GenBank/DDBJ whole genome shotgun (WGS) entry which is preliminary data.</text>
</comment>
<feature type="signal peptide" evidence="1">
    <location>
        <begin position="1"/>
        <end position="23"/>
    </location>
</feature>